<dbReference type="GO" id="GO:0034707">
    <property type="term" value="C:chloride channel complex"/>
    <property type="evidence" value="ECO:0007669"/>
    <property type="project" value="UniProtKB-KW"/>
</dbReference>
<name>A0A183D1E5_9BILA</name>
<organism evidence="9">
    <name type="scientific">Gongylonema pulchrum</name>
    <dbReference type="NCBI Taxonomy" id="637853"/>
    <lineage>
        <taxon>Eukaryota</taxon>
        <taxon>Metazoa</taxon>
        <taxon>Ecdysozoa</taxon>
        <taxon>Nematoda</taxon>
        <taxon>Chromadorea</taxon>
        <taxon>Rhabditida</taxon>
        <taxon>Spirurina</taxon>
        <taxon>Spiruromorpha</taxon>
        <taxon>Spiruroidea</taxon>
        <taxon>Gongylonematidae</taxon>
        <taxon>Gongylonema</taxon>
    </lineage>
</organism>
<keyword evidence="4 6" id="KW-0472">Membrane</keyword>
<dbReference type="InterPro" id="IPR021134">
    <property type="entry name" value="Bestrophin-like"/>
</dbReference>
<reference evidence="9" key="1">
    <citation type="submission" date="2016-06" db="UniProtKB">
        <authorList>
            <consortium name="WormBaseParasite"/>
        </authorList>
    </citation>
    <scope>IDENTIFICATION</scope>
</reference>
<keyword evidence="6" id="KW-1003">Cell membrane</keyword>
<dbReference type="PANTHER" id="PTHR10736">
    <property type="entry name" value="BESTROPHIN"/>
    <property type="match status" value="1"/>
</dbReference>
<dbReference type="WBParaSite" id="GPUH_0000254101-mRNA-1">
    <property type="protein sequence ID" value="GPUH_0000254101-mRNA-1"/>
    <property type="gene ID" value="GPUH_0000254101"/>
</dbReference>
<dbReference type="Proteomes" id="UP000271098">
    <property type="component" value="Unassembled WGS sequence"/>
</dbReference>
<accession>A0A183D1E5</accession>
<gene>
    <name evidence="7" type="ORF">GPUH_LOCUS2536</name>
</gene>
<feature type="transmembrane region" description="Helical" evidence="6">
    <location>
        <begin position="28"/>
        <end position="50"/>
    </location>
</feature>
<dbReference type="GO" id="GO:0005886">
    <property type="term" value="C:plasma membrane"/>
    <property type="evidence" value="ECO:0007669"/>
    <property type="project" value="UniProtKB-SubCell"/>
</dbReference>
<evidence type="ECO:0000256" key="3">
    <source>
        <dbReference type="ARBA" id="ARBA00022989"/>
    </source>
</evidence>
<keyword evidence="6" id="KW-0407">Ion channel</keyword>
<keyword evidence="6" id="KW-0406">Ion transport</keyword>
<evidence type="ECO:0000256" key="1">
    <source>
        <dbReference type="ARBA" id="ARBA00004370"/>
    </source>
</evidence>
<comment type="function">
    <text evidence="6">Forms chloride channels.</text>
</comment>
<comment type="subcellular location">
    <subcellularLocation>
        <location evidence="6">Cell membrane</location>
        <topology evidence="6">Multi-pass membrane protein</topology>
    </subcellularLocation>
    <subcellularLocation>
        <location evidence="1">Membrane</location>
    </subcellularLocation>
</comment>
<evidence type="ECO:0000256" key="4">
    <source>
        <dbReference type="ARBA" id="ARBA00023136"/>
    </source>
</evidence>
<proteinExistence type="inferred from homology"/>
<keyword evidence="2 6" id="KW-0812">Transmembrane</keyword>
<comment type="caution">
    <text evidence="6">Lacks conserved residue(s) required for the propagation of feature annotation.</text>
</comment>
<keyword evidence="6" id="KW-0869">Chloride channel</keyword>
<evidence type="ECO:0000313" key="8">
    <source>
        <dbReference type="Proteomes" id="UP000271098"/>
    </source>
</evidence>
<dbReference type="Pfam" id="PF01062">
    <property type="entry name" value="Bestrophin"/>
    <property type="match status" value="1"/>
</dbReference>
<sequence length="59" mass="7251">MTIAYNHRISKASPLNFFRVMLRWKASIWKAVLFEVVLWTLSYQIIAYIYRFSPDYFQR</sequence>
<keyword evidence="6" id="KW-0813">Transport</keyword>
<keyword evidence="8" id="KW-1185">Reference proteome</keyword>
<comment type="similarity">
    <text evidence="5 6">Belongs to the anion channel-forming bestrophin (TC 1.A.46) family. Calcium-sensitive chloride channel subfamily.</text>
</comment>
<dbReference type="OrthoDB" id="201595at2759"/>
<evidence type="ECO:0000313" key="7">
    <source>
        <dbReference type="EMBL" id="VDK34814.1"/>
    </source>
</evidence>
<evidence type="ECO:0000256" key="2">
    <source>
        <dbReference type="ARBA" id="ARBA00022692"/>
    </source>
</evidence>
<keyword evidence="3 6" id="KW-1133">Transmembrane helix</keyword>
<dbReference type="GO" id="GO:0005254">
    <property type="term" value="F:chloride channel activity"/>
    <property type="evidence" value="ECO:0007669"/>
    <property type="project" value="UniProtKB-KW"/>
</dbReference>
<evidence type="ECO:0000256" key="5">
    <source>
        <dbReference type="ARBA" id="ARBA00034769"/>
    </source>
</evidence>
<dbReference type="AlphaFoldDB" id="A0A183D1E5"/>
<protein>
    <recommendedName>
        <fullName evidence="6">Bestrophin homolog</fullName>
    </recommendedName>
</protein>
<dbReference type="EMBL" id="UYRT01003875">
    <property type="protein sequence ID" value="VDK34814.1"/>
    <property type="molecule type" value="Genomic_DNA"/>
</dbReference>
<dbReference type="InterPro" id="IPR000615">
    <property type="entry name" value="Bestrophin"/>
</dbReference>
<evidence type="ECO:0000256" key="6">
    <source>
        <dbReference type="RuleBase" id="RU363126"/>
    </source>
</evidence>
<reference evidence="7 8" key="2">
    <citation type="submission" date="2018-11" db="EMBL/GenBank/DDBJ databases">
        <authorList>
            <consortium name="Pathogen Informatics"/>
        </authorList>
    </citation>
    <scope>NUCLEOTIDE SEQUENCE [LARGE SCALE GENOMIC DNA]</scope>
</reference>
<keyword evidence="6" id="KW-0868">Chloride</keyword>
<evidence type="ECO:0000313" key="9">
    <source>
        <dbReference type="WBParaSite" id="GPUH_0000254101-mRNA-1"/>
    </source>
</evidence>
<dbReference type="PANTHER" id="PTHR10736:SF0">
    <property type="entry name" value="BESTROPHIN HOMOLOG"/>
    <property type="match status" value="1"/>
</dbReference>